<dbReference type="EMBL" id="MT732475">
    <property type="protein sequence ID" value="QQV91568.1"/>
    <property type="molecule type" value="Genomic_DNA"/>
</dbReference>
<gene>
    <name evidence="3" type="ORF">Peternella1_32</name>
</gene>
<sequence>MNDLQILGLLIVGGVFAIGLLILVIYMSFDKTPSGNTTYKPPITLKNKKR</sequence>
<evidence type="ECO:0000313" key="3">
    <source>
        <dbReference type="EMBL" id="QQV91568.1"/>
    </source>
</evidence>
<proteinExistence type="predicted"/>
<evidence type="ECO:0000313" key="4">
    <source>
        <dbReference type="Proteomes" id="UP000693777"/>
    </source>
</evidence>
<accession>A0A8E5EA57</accession>
<evidence type="ECO:0000256" key="1">
    <source>
        <dbReference type="SAM" id="MobiDB-lite"/>
    </source>
</evidence>
<evidence type="ECO:0000256" key="2">
    <source>
        <dbReference type="SAM" id="Phobius"/>
    </source>
</evidence>
<organism evidence="3 4">
    <name type="scientific">Winogradskyella phage Peternella_1</name>
    <dbReference type="NCBI Taxonomy" id="2745699"/>
    <lineage>
        <taxon>Viruses</taxon>
        <taxon>Duplodnaviria</taxon>
        <taxon>Heunggongvirae</taxon>
        <taxon>Uroviricota</taxon>
        <taxon>Caudoviricetes</taxon>
        <taxon>Winoviridae</taxon>
        <taxon>Peternellavirus</taxon>
        <taxon>Peternellavirus peternella</taxon>
    </lineage>
</organism>
<keyword evidence="4" id="KW-1185">Reference proteome</keyword>
<name>A0A8E5EA57_9CAUD</name>
<feature type="transmembrane region" description="Helical" evidence="2">
    <location>
        <begin position="6"/>
        <end position="29"/>
    </location>
</feature>
<feature type="region of interest" description="Disordered" evidence="1">
    <location>
        <begin position="31"/>
        <end position="50"/>
    </location>
</feature>
<reference evidence="3" key="1">
    <citation type="submission" date="2020-07" db="EMBL/GenBank/DDBJ databases">
        <title>Highly diverse flavobacterial phages as mortality factor during North Sea spring blooms.</title>
        <authorList>
            <person name="Bartlau N."/>
            <person name="Wichels A."/>
            <person name="Krohne G."/>
            <person name="Adriaenssens E.M."/>
            <person name="Heins A."/>
            <person name="Fuchs B.M."/>
            <person name="Amann R."/>
            <person name="Moraru C."/>
        </authorList>
    </citation>
    <scope>NUCLEOTIDE SEQUENCE</scope>
</reference>
<keyword evidence="2" id="KW-1133">Transmembrane helix</keyword>
<dbReference type="Proteomes" id="UP000693777">
    <property type="component" value="Segment"/>
</dbReference>
<protein>
    <submittedName>
        <fullName evidence="3">Uncharacterized protein</fullName>
    </submittedName>
</protein>
<keyword evidence="2" id="KW-0812">Transmembrane</keyword>
<keyword evidence="2" id="KW-0472">Membrane</keyword>